<evidence type="ECO:0000256" key="1">
    <source>
        <dbReference type="SAM" id="MobiDB-lite"/>
    </source>
</evidence>
<protein>
    <submittedName>
        <fullName evidence="2">Uncharacterized protein</fullName>
    </submittedName>
</protein>
<name>A0A2Z7CMZ3_9LAMI</name>
<keyword evidence="3" id="KW-1185">Reference proteome</keyword>
<accession>A0A2Z7CMZ3</accession>
<feature type="compositionally biased region" description="Acidic residues" evidence="1">
    <location>
        <begin position="37"/>
        <end position="54"/>
    </location>
</feature>
<dbReference type="Proteomes" id="UP000250235">
    <property type="component" value="Unassembled WGS sequence"/>
</dbReference>
<evidence type="ECO:0000313" key="3">
    <source>
        <dbReference type="Proteomes" id="UP000250235"/>
    </source>
</evidence>
<organism evidence="2 3">
    <name type="scientific">Dorcoceras hygrometricum</name>
    <dbReference type="NCBI Taxonomy" id="472368"/>
    <lineage>
        <taxon>Eukaryota</taxon>
        <taxon>Viridiplantae</taxon>
        <taxon>Streptophyta</taxon>
        <taxon>Embryophyta</taxon>
        <taxon>Tracheophyta</taxon>
        <taxon>Spermatophyta</taxon>
        <taxon>Magnoliopsida</taxon>
        <taxon>eudicotyledons</taxon>
        <taxon>Gunneridae</taxon>
        <taxon>Pentapetalae</taxon>
        <taxon>asterids</taxon>
        <taxon>lamiids</taxon>
        <taxon>Lamiales</taxon>
        <taxon>Gesneriaceae</taxon>
        <taxon>Didymocarpoideae</taxon>
        <taxon>Trichosporeae</taxon>
        <taxon>Loxocarpinae</taxon>
        <taxon>Dorcoceras</taxon>
    </lineage>
</organism>
<dbReference type="AlphaFoldDB" id="A0A2Z7CMZ3"/>
<gene>
    <name evidence="2" type="ORF">F511_38762</name>
</gene>
<dbReference type="EMBL" id="KQ994720">
    <property type="protein sequence ID" value="KZV47725.1"/>
    <property type="molecule type" value="Genomic_DNA"/>
</dbReference>
<proteinExistence type="predicted"/>
<reference evidence="2 3" key="1">
    <citation type="journal article" date="2015" name="Proc. Natl. Acad. Sci. U.S.A.">
        <title>The resurrection genome of Boea hygrometrica: A blueprint for survival of dehydration.</title>
        <authorList>
            <person name="Xiao L."/>
            <person name="Yang G."/>
            <person name="Zhang L."/>
            <person name="Yang X."/>
            <person name="Zhao S."/>
            <person name="Ji Z."/>
            <person name="Zhou Q."/>
            <person name="Hu M."/>
            <person name="Wang Y."/>
            <person name="Chen M."/>
            <person name="Xu Y."/>
            <person name="Jin H."/>
            <person name="Xiao X."/>
            <person name="Hu G."/>
            <person name="Bao F."/>
            <person name="Hu Y."/>
            <person name="Wan P."/>
            <person name="Li L."/>
            <person name="Deng X."/>
            <person name="Kuang T."/>
            <person name="Xiang C."/>
            <person name="Zhu J.K."/>
            <person name="Oliver M.J."/>
            <person name="He Y."/>
        </authorList>
    </citation>
    <scope>NUCLEOTIDE SEQUENCE [LARGE SCALE GENOMIC DNA]</scope>
    <source>
        <strain evidence="3">cv. XS01</strain>
    </source>
</reference>
<evidence type="ECO:0000313" key="2">
    <source>
        <dbReference type="EMBL" id="KZV47725.1"/>
    </source>
</evidence>
<sequence length="70" mass="8073">MSKKIERMKVKKQQIRESHLECHQRLQGLPEHNGVPFDDEWEEESKENSEDEGLGEIPVEAVGEGDIVDE</sequence>
<feature type="region of interest" description="Disordered" evidence="1">
    <location>
        <begin position="25"/>
        <end position="70"/>
    </location>
</feature>